<evidence type="ECO:0000256" key="2">
    <source>
        <dbReference type="ARBA" id="ARBA00023315"/>
    </source>
</evidence>
<accession>A0ABV9NSX3</accession>
<dbReference type="SUPFAM" id="SSF55729">
    <property type="entry name" value="Acyl-CoA N-acyltransferases (Nat)"/>
    <property type="match status" value="1"/>
</dbReference>
<proteinExistence type="predicted"/>
<dbReference type="InterPro" id="IPR000182">
    <property type="entry name" value="GNAT_dom"/>
</dbReference>
<evidence type="ECO:0000256" key="1">
    <source>
        <dbReference type="ARBA" id="ARBA00022679"/>
    </source>
</evidence>
<evidence type="ECO:0000313" key="4">
    <source>
        <dbReference type="EMBL" id="MFC4735262.1"/>
    </source>
</evidence>
<dbReference type="RefSeq" id="WP_377907885.1">
    <property type="nucleotide sequence ID" value="NZ_JBHSGK010000003.1"/>
</dbReference>
<reference evidence="5" key="1">
    <citation type="journal article" date="2019" name="Int. J. Syst. Evol. Microbiol.">
        <title>The Global Catalogue of Microorganisms (GCM) 10K type strain sequencing project: providing services to taxonomists for standard genome sequencing and annotation.</title>
        <authorList>
            <consortium name="The Broad Institute Genomics Platform"/>
            <consortium name="The Broad Institute Genome Sequencing Center for Infectious Disease"/>
            <person name="Wu L."/>
            <person name="Ma J."/>
        </authorList>
    </citation>
    <scope>NUCLEOTIDE SEQUENCE [LARGE SCALE GENOMIC DNA]</scope>
    <source>
        <strain evidence="5">JCM 12165</strain>
    </source>
</reference>
<dbReference type="EC" id="2.3.1.-" evidence="4"/>
<protein>
    <submittedName>
        <fullName evidence="4">GNAT family N-acetyltransferase</fullName>
        <ecNumber evidence="4">2.3.1.-</ecNumber>
    </submittedName>
</protein>
<dbReference type="Proteomes" id="UP001595896">
    <property type="component" value="Unassembled WGS sequence"/>
</dbReference>
<evidence type="ECO:0000259" key="3">
    <source>
        <dbReference type="PROSITE" id="PS51186"/>
    </source>
</evidence>
<evidence type="ECO:0000313" key="5">
    <source>
        <dbReference type="Proteomes" id="UP001595896"/>
    </source>
</evidence>
<organism evidence="4 5">
    <name type="scientific">Bacillus daqingensis</name>
    <dbReference type="NCBI Taxonomy" id="872396"/>
    <lineage>
        <taxon>Bacteria</taxon>
        <taxon>Bacillati</taxon>
        <taxon>Bacillota</taxon>
        <taxon>Bacilli</taxon>
        <taxon>Bacillales</taxon>
        <taxon>Bacillaceae</taxon>
        <taxon>Bacillus</taxon>
    </lineage>
</organism>
<dbReference type="Pfam" id="PF00583">
    <property type="entry name" value="Acetyltransf_1"/>
    <property type="match status" value="1"/>
</dbReference>
<sequence>MNGELVLKRLTPDSESVASLRALNRLYAEAFDEHDMYLAKPPSEAYLLRQLRKEDTLVCAACIEEKVVAGLTAYVMHKLERETCEVYIYDLAVDAAYRRRKIATKLLQYVVEEAKQLGASAVFIQADEGDAPAVALYDKLGEREVAYHYDIFVKQEPGS</sequence>
<dbReference type="Gene3D" id="3.40.630.30">
    <property type="match status" value="1"/>
</dbReference>
<gene>
    <name evidence="4" type="ORF">ACFO4L_01575</name>
</gene>
<name>A0ABV9NSX3_9BACI</name>
<feature type="domain" description="N-acetyltransferase" evidence="3">
    <location>
        <begin position="5"/>
        <end position="159"/>
    </location>
</feature>
<dbReference type="PANTHER" id="PTHR42919:SF8">
    <property type="entry name" value="N-ALPHA-ACETYLTRANSFERASE 50"/>
    <property type="match status" value="1"/>
</dbReference>
<dbReference type="EMBL" id="JBHSGK010000003">
    <property type="protein sequence ID" value="MFC4735262.1"/>
    <property type="molecule type" value="Genomic_DNA"/>
</dbReference>
<dbReference type="InterPro" id="IPR016181">
    <property type="entry name" value="Acyl_CoA_acyltransferase"/>
</dbReference>
<comment type="caution">
    <text evidence="4">The sequence shown here is derived from an EMBL/GenBank/DDBJ whole genome shotgun (WGS) entry which is preliminary data.</text>
</comment>
<dbReference type="PROSITE" id="PS51186">
    <property type="entry name" value="GNAT"/>
    <property type="match status" value="1"/>
</dbReference>
<dbReference type="CDD" id="cd04301">
    <property type="entry name" value="NAT_SF"/>
    <property type="match status" value="1"/>
</dbReference>
<dbReference type="PANTHER" id="PTHR42919">
    <property type="entry name" value="N-ALPHA-ACETYLTRANSFERASE"/>
    <property type="match status" value="1"/>
</dbReference>
<keyword evidence="5" id="KW-1185">Reference proteome</keyword>
<keyword evidence="2 4" id="KW-0012">Acyltransferase</keyword>
<dbReference type="InterPro" id="IPR051556">
    <property type="entry name" value="N-term/lysine_N-AcTrnsfr"/>
</dbReference>
<keyword evidence="1 4" id="KW-0808">Transferase</keyword>
<dbReference type="GO" id="GO:0016746">
    <property type="term" value="F:acyltransferase activity"/>
    <property type="evidence" value="ECO:0007669"/>
    <property type="project" value="UniProtKB-KW"/>
</dbReference>